<dbReference type="InterPro" id="IPR019660">
    <property type="entry name" value="Put_sensory_transdc_reg_YbjN"/>
</dbReference>
<comment type="caution">
    <text evidence="1">The sequence shown here is derived from an EMBL/GenBank/DDBJ whole genome shotgun (WGS) entry which is preliminary data.</text>
</comment>
<sequence length="343" mass="35754">MFGRLRNKRAAASADSAKASGATAELLTGSAELADELRRALIRVECGHTEVSVDEDSRPVLSLQVEDMDAAVALGRSPLCLVLTADWDGVLEGERCAEVHRSVLNDWNAAHTVPRAVAVLDADGEARVHLDTVMDCSAGATPAQVDEWVRRALAGLSQVTEFLDEEYPDARRVGSPDDDAQEDTEVTEVADTAELVAGEKVTLDRIAAVLPGETVSIKEDGASGRRGNGYVRTVGAAAPDIALHDGTLAVTTGAAFGDTGEVPDDAVAWLHAVCAQVNTEPDGVVSVVTVDEGEIIMTCALHRPVGAGMGEAQLSAVITAAREQVGHRFSGLVAEVTGGVDDA</sequence>
<accession>A0A9D1RSZ3</accession>
<reference evidence="1" key="2">
    <citation type="submission" date="2021-04" db="EMBL/GenBank/DDBJ databases">
        <authorList>
            <person name="Gilroy R."/>
        </authorList>
    </citation>
    <scope>NUCLEOTIDE SEQUENCE</scope>
    <source>
        <strain evidence="1">CHK32-1732</strain>
    </source>
</reference>
<organism evidence="1 2">
    <name type="scientific">Candidatus Corynebacterium avicola</name>
    <dbReference type="NCBI Taxonomy" id="2838527"/>
    <lineage>
        <taxon>Bacteria</taxon>
        <taxon>Bacillati</taxon>
        <taxon>Actinomycetota</taxon>
        <taxon>Actinomycetes</taxon>
        <taxon>Mycobacteriales</taxon>
        <taxon>Corynebacteriaceae</taxon>
        <taxon>Corynebacterium</taxon>
    </lineage>
</organism>
<reference evidence="1" key="1">
    <citation type="journal article" date="2021" name="PeerJ">
        <title>Extensive microbial diversity within the chicken gut microbiome revealed by metagenomics and culture.</title>
        <authorList>
            <person name="Gilroy R."/>
            <person name="Ravi A."/>
            <person name="Getino M."/>
            <person name="Pursley I."/>
            <person name="Horton D.L."/>
            <person name="Alikhan N.F."/>
            <person name="Baker D."/>
            <person name="Gharbi K."/>
            <person name="Hall N."/>
            <person name="Watson M."/>
            <person name="Adriaenssens E.M."/>
            <person name="Foster-Nyarko E."/>
            <person name="Jarju S."/>
            <person name="Secka A."/>
            <person name="Antonio M."/>
            <person name="Oren A."/>
            <person name="Chaudhuri R.R."/>
            <person name="La Ragione R."/>
            <person name="Hildebrand F."/>
            <person name="Pallen M.J."/>
        </authorList>
    </citation>
    <scope>NUCLEOTIDE SEQUENCE</scope>
    <source>
        <strain evidence="1">CHK32-1732</strain>
    </source>
</reference>
<dbReference type="EMBL" id="DXGC01000119">
    <property type="protein sequence ID" value="HIW92723.1"/>
    <property type="molecule type" value="Genomic_DNA"/>
</dbReference>
<evidence type="ECO:0000313" key="1">
    <source>
        <dbReference type="EMBL" id="HIW92723.1"/>
    </source>
</evidence>
<dbReference type="AlphaFoldDB" id="A0A9D1RSZ3"/>
<proteinExistence type="predicted"/>
<dbReference type="Pfam" id="PF10722">
    <property type="entry name" value="YbjN"/>
    <property type="match status" value="1"/>
</dbReference>
<evidence type="ECO:0000313" key="2">
    <source>
        <dbReference type="Proteomes" id="UP000824190"/>
    </source>
</evidence>
<protein>
    <submittedName>
        <fullName evidence="1">YbjN domain-containing protein</fullName>
    </submittedName>
</protein>
<gene>
    <name evidence="1" type="ORF">H9870_13805</name>
</gene>
<dbReference type="Proteomes" id="UP000824190">
    <property type="component" value="Unassembled WGS sequence"/>
</dbReference>
<name>A0A9D1RSZ3_9CORY</name>